<protein>
    <submittedName>
        <fullName evidence="2">DUF3021 domain-containing protein</fullName>
    </submittedName>
</protein>
<dbReference type="Pfam" id="PF11457">
    <property type="entry name" value="DUF3021"/>
    <property type="match status" value="1"/>
</dbReference>
<evidence type="ECO:0000256" key="1">
    <source>
        <dbReference type="SAM" id="Phobius"/>
    </source>
</evidence>
<evidence type="ECO:0000313" key="2">
    <source>
        <dbReference type="EMBL" id="NKY67220.1"/>
    </source>
</evidence>
<evidence type="ECO:0000313" key="3">
    <source>
        <dbReference type="EMBL" id="SCC00628.1"/>
    </source>
</evidence>
<feature type="transmembrane region" description="Helical" evidence="1">
    <location>
        <begin position="68"/>
        <end position="90"/>
    </location>
</feature>
<feature type="transmembrane region" description="Helical" evidence="1">
    <location>
        <begin position="96"/>
        <end position="118"/>
    </location>
</feature>
<dbReference type="OrthoDB" id="2224367at2"/>
<dbReference type="Proteomes" id="UP000182448">
    <property type="component" value="Unassembled WGS sequence"/>
</dbReference>
<accession>A0A4Y4G7Z2</accession>
<dbReference type="RefSeq" id="WP_074427625.1">
    <property type="nucleotide sequence ID" value="NZ_BJEG01000008.1"/>
</dbReference>
<comment type="caution">
    <text evidence="2">The sequence shown here is derived from an EMBL/GenBank/DDBJ whole genome shotgun (WGS) entry which is preliminary data.</text>
</comment>
<feature type="transmembrane region" description="Helical" evidence="1">
    <location>
        <begin position="36"/>
        <end position="56"/>
    </location>
</feature>
<dbReference type="InterPro" id="IPR021560">
    <property type="entry name" value="DUF3021"/>
</dbReference>
<organism evidence="2 5">
    <name type="scientific">Weissella hellenica</name>
    <dbReference type="NCBI Taxonomy" id="46256"/>
    <lineage>
        <taxon>Bacteria</taxon>
        <taxon>Bacillati</taxon>
        <taxon>Bacillota</taxon>
        <taxon>Bacilli</taxon>
        <taxon>Lactobacillales</taxon>
        <taxon>Lactobacillaceae</taxon>
        <taxon>Weissella</taxon>
    </lineage>
</organism>
<dbReference type="EMBL" id="JAAXPM010000008">
    <property type="protein sequence ID" value="NKY67220.1"/>
    <property type="molecule type" value="Genomic_DNA"/>
</dbReference>
<keyword evidence="4" id="KW-1185">Reference proteome</keyword>
<keyword evidence="1" id="KW-0472">Membrane</keyword>
<dbReference type="Proteomes" id="UP000585749">
    <property type="component" value="Unassembled WGS sequence"/>
</dbReference>
<evidence type="ECO:0000313" key="4">
    <source>
        <dbReference type="Proteomes" id="UP000182448"/>
    </source>
</evidence>
<gene>
    <name evidence="3" type="ORF">GA0061075_11053</name>
    <name evidence="2" type="ORF">HF960_06020</name>
</gene>
<evidence type="ECO:0000313" key="5">
    <source>
        <dbReference type="Proteomes" id="UP000585749"/>
    </source>
</evidence>
<name>A0A4Y4G7Z2_WEIHE</name>
<dbReference type="EMBL" id="FMAW01000010">
    <property type="protein sequence ID" value="SCC00628.1"/>
    <property type="molecule type" value="Genomic_DNA"/>
</dbReference>
<feature type="transmembrane region" description="Helical" evidence="1">
    <location>
        <begin position="12"/>
        <end position="30"/>
    </location>
</feature>
<reference evidence="2 5" key="2">
    <citation type="submission" date="2020-04" db="EMBL/GenBank/DDBJ databases">
        <title>MicrobeNet Type strains.</title>
        <authorList>
            <person name="Nicholson A.C."/>
        </authorList>
    </citation>
    <scope>NUCLEOTIDE SEQUENCE [LARGE SCALE GENOMIC DNA]</scope>
    <source>
        <strain evidence="2 5">CCUG 33494</strain>
    </source>
</reference>
<sequence length="123" mass="13991">MGVQLLLKGTIFGGIPFIIMSIIAYVLYLQNDFSNAKSVLCVALMALFIGFATIIYDIDQWTLIKKTIIHFLCMLVTIYPILLFSGWFPLTGLKDALIILGYFTMTGVILWLILLYLAKKFNW</sequence>
<keyword evidence="1" id="KW-1133">Transmembrane helix</keyword>
<keyword evidence="1" id="KW-0812">Transmembrane</keyword>
<reference evidence="3 4" key="1">
    <citation type="submission" date="2016-08" db="EMBL/GenBank/DDBJ databases">
        <authorList>
            <person name="Varghese N."/>
            <person name="Submissions Spin"/>
        </authorList>
    </citation>
    <scope>NUCLEOTIDE SEQUENCE [LARGE SCALE GENOMIC DNA]</scope>
    <source>
        <strain evidence="3 4">R-53116</strain>
    </source>
</reference>
<dbReference type="AlphaFoldDB" id="A0A4Y4G7Z2"/>
<proteinExistence type="predicted"/>